<sequence length="195" mass="22408">MSFLTASKQLLRKELLVRRKMLPEQEWFEKSALIVSEVLKIREVVEAERILVYLSIDATREVYTGELVSMLREAGKTLFVPVVDQRRLLASRYEPGQKLRRGIFGQPEPESVNPVDASLLQVVLLPLVAVDERGFRMGYGMGFYDRFLAELSSRDCFPCRTGLAFRLQIVPELPCDSWDEPLDYAVHEDGLMHFI</sequence>
<dbReference type="Pfam" id="PF01812">
    <property type="entry name" value="5-FTHF_cyc-lig"/>
    <property type="match status" value="1"/>
</dbReference>
<proteinExistence type="inferred from homology"/>
<feature type="binding site" evidence="4">
    <location>
        <begin position="8"/>
        <end position="12"/>
    </location>
    <ligand>
        <name>ATP</name>
        <dbReference type="ChEBI" id="CHEBI:30616"/>
    </ligand>
</feature>
<dbReference type="PIRSF" id="PIRSF006806">
    <property type="entry name" value="FTHF_cligase"/>
    <property type="match status" value="1"/>
</dbReference>
<comment type="cofactor">
    <cofactor evidence="5">
        <name>Mg(2+)</name>
        <dbReference type="ChEBI" id="CHEBI:18420"/>
    </cofactor>
</comment>
<feature type="binding site" evidence="4">
    <location>
        <begin position="136"/>
        <end position="144"/>
    </location>
    <ligand>
        <name>ATP</name>
        <dbReference type="ChEBI" id="CHEBI:30616"/>
    </ligand>
</feature>
<feature type="binding site" evidence="4">
    <location>
        <position position="61"/>
    </location>
    <ligand>
        <name>substrate</name>
    </ligand>
</feature>
<dbReference type="EC" id="6.3.3.2" evidence="5"/>
<dbReference type="GO" id="GO:0046872">
    <property type="term" value="F:metal ion binding"/>
    <property type="evidence" value="ECO:0007669"/>
    <property type="project" value="UniProtKB-KW"/>
</dbReference>
<dbReference type="GO" id="GO:0035999">
    <property type="term" value="P:tetrahydrofolate interconversion"/>
    <property type="evidence" value="ECO:0007669"/>
    <property type="project" value="TreeGrafter"/>
</dbReference>
<dbReference type="InterPro" id="IPR024185">
    <property type="entry name" value="FTHF_cligase-like_sf"/>
</dbReference>
<dbReference type="PANTHER" id="PTHR23407:SF1">
    <property type="entry name" value="5-FORMYLTETRAHYDROFOLATE CYCLO-LIGASE"/>
    <property type="match status" value="1"/>
</dbReference>
<dbReference type="Proteomes" id="UP000053937">
    <property type="component" value="Unassembled WGS sequence"/>
</dbReference>
<name>A0A101JU36_CHLLI</name>
<evidence type="ECO:0000256" key="2">
    <source>
        <dbReference type="ARBA" id="ARBA00022741"/>
    </source>
</evidence>
<dbReference type="PANTHER" id="PTHR23407">
    <property type="entry name" value="ATPASE INHIBITOR/5-FORMYLTETRAHYDROFOLATE CYCLO-LIGASE"/>
    <property type="match status" value="1"/>
</dbReference>
<evidence type="ECO:0000256" key="4">
    <source>
        <dbReference type="PIRSR" id="PIRSR006806-1"/>
    </source>
</evidence>
<comment type="similarity">
    <text evidence="1 5">Belongs to the 5-formyltetrahydrofolate cyclo-ligase family.</text>
</comment>
<evidence type="ECO:0000256" key="1">
    <source>
        <dbReference type="ARBA" id="ARBA00010638"/>
    </source>
</evidence>
<dbReference type="InterPro" id="IPR037171">
    <property type="entry name" value="NagB/RpiA_transferase-like"/>
</dbReference>
<keyword evidence="2 4" id="KW-0547">Nucleotide-binding</keyword>
<comment type="catalytic activity">
    <reaction evidence="5">
        <text>(6S)-5-formyl-5,6,7,8-tetrahydrofolate + ATP = (6R)-5,10-methenyltetrahydrofolate + ADP + phosphate</text>
        <dbReference type="Rhea" id="RHEA:10488"/>
        <dbReference type="ChEBI" id="CHEBI:30616"/>
        <dbReference type="ChEBI" id="CHEBI:43474"/>
        <dbReference type="ChEBI" id="CHEBI:57455"/>
        <dbReference type="ChEBI" id="CHEBI:57457"/>
        <dbReference type="ChEBI" id="CHEBI:456216"/>
        <dbReference type="EC" id="6.3.3.2"/>
    </reaction>
</comment>
<dbReference type="GO" id="GO:0030272">
    <property type="term" value="F:5-formyltetrahydrofolate cyclo-ligase activity"/>
    <property type="evidence" value="ECO:0007669"/>
    <property type="project" value="UniProtKB-EC"/>
</dbReference>
<protein>
    <recommendedName>
        <fullName evidence="5">5-formyltetrahydrofolate cyclo-ligase</fullName>
        <ecNumber evidence="5">6.3.3.2</ecNumber>
    </recommendedName>
</protein>
<dbReference type="SUPFAM" id="SSF100950">
    <property type="entry name" value="NagB/RpiA/CoA transferase-like"/>
    <property type="match status" value="1"/>
</dbReference>
<dbReference type="GO" id="GO:0009396">
    <property type="term" value="P:folic acid-containing compound biosynthetic process"/>
    <property type="evidence" value="ECO:0007669"/>
    <property type="project" value="TreeGrafter"/>
</dbReference>
<dbReference type="OrthoDB" id="9801938at2"/>
<keyword evidence="3 4" id="KW-0067">ATP-binding</keyword>
<accession>A0A101JU36</accession>
<reference evidence="6 7" key="1">
    <citation type="submission" date="2015-10" db="EMBL/GenBank/DDBJ databases">
        <title>Draft Genome Sequence of Chlorobium limicola strain Frasassi Growing under Artificial Lighting in the Frasassi Cave System.</title>
        <authorList>
            <person name="Mansor M."/>
            <person name="Macalady J."/>
        </authorList>
    </citation>
    <scope>NUCLEOTIDE SEQUENCE [LARGE SCALE GENOMIC DNA]</scope>
    <source>
        <strain evidence="6 7">Frasassi</strain>
    </source>
</reference>
<evidence type="ECO:0000313" key="7">
    <source>
        <dbReference type="Proteomes" id="UP000053937"/>
    </source>
</evidence>
<dbReference type="InterPro" id="IPR002698">
    <property type="entry name" value="FTHF_cligase"/>
</dbReference>
<dbReference type="RefSeq" id="WP_059138199.1">
    <property type="nucleotide sequence ID" value="NZ_LMBR01000007.1"/>
</dbReference>
<dbReference type="AlphaFoldDB" id="A0A101JU36"/>
<dbReference type="NCBIfam" id="TIGR02727">
    <property type="entry name" value="MTHFS_bact"/>
    <property type="match status" value="1"/>
</dbReference>
<keyword evidence="5" id="KW-0460">Magnesium</keyword>
<evidence type="ECO:0000256" key="5">
    <source>
        <dbReference type="RuleBase" id="RU361279"/>
    </source>
</evidence>
<keyword evidence="7" id="KW-1185">Reference proteome</keyword>
<dbReference type="Gene3D" id="3.40.50.10420">
    <property type="entry name" value="NagB/RpiA/CoA transferase-like"/>
    <property type="match status" value="1"/>
</dbReference>
<keyword evidence="5" id="KW-0479">Metal-binding</keyword>
<evidence type="ECO:0000313" key="6">
    <source>
        <dbReference type="EMBL" id="KUL33060.1"/>
    </source>
</evidence>
<comment type="caution">
    <text evidence="6">The sequence shown here is derived from an EMBL/GenBank/DDBJ whole genome shotgun (WGS) entry which is preliminary data.</text>
</comment>
<feature type="binding site" evidence="4">
    <location>
        <position position="54"/>
    </location>
    <ligand>
        <name>substrate</name>
    </ligand>
</feature>
<dbReference type="EMBL" id="LMBR01000007">
    <property type="protein sequence ID" value="KUL33060.1"/>
    <property type="molecule type" value="Genomic_DNA"/>
</dbReference>
<evidence type="ECO:0000256" key="3">
    <source>
        <dbReference type="ARBA" id="ARBA00022840"/>
    </source>
</evidence>
<organism evidence="6 7">
    <name type="scientific">Chlorobium limicola</name>
    <dbReference type="NCBI Taxonomy" id="1092"/>
    <lineage>
        <taxon>Bacteria</taxon>
        <taxon>Pseudomonadati</taxon>
        <taxon>Chlorobiota</taxon>
        <taxon>Chlorobiia</taxon>
        <taxon>Chlorobiales</taxon>
        <taxon>Chlorobiaceae</taxon>
        <taxon>Chlorobium/Pelodictyon group</taxon>
        <taxon>Chlorobium</taxon>
    </lineage>
</organism>
<dbReference type="GO" id="GO:0005524">
    <property type="term" value="F:ATP binding"/>
    <property type="evidence" value="ECO:0007669"/>
    <property type="project" value="UniProtKB-KW"/>
</dbReference>
<gene>
    <name evidence="6" type="ORF">ASB62_00835</name>
</gene>